<dbReference type="EMBL" id="JARKHS020004355">
    <property type="protein sequence ID" value="KAK8784691.1"/>
    <property type="molecule type" value="Genomic_DNA"/>
</dbReference>
<accession>A0AAQ4FD45</accession>
<evidence type="ECO:0000256" key="4">
    <source>
        <dbReference type="ARBA" id="ARBA00022723"/>
    </source>
</evidence>
<dbReference type="Pfam" id="PF00042">
    <property type="entry name" value="Globin"/>
    <property type="match status" value="1"/>
</dbReference>
<keyword evidence="5" id="KW-0408">Iron</keyword>
<name>A0AAQ4FD45_AMBAM</name>
<evidence type="ECO:0000256" key="6">
    <source>
        <dbReference type="RuleBase" id="RU000356"/>
    </source>
</evidence>
<keyword evidence="1 6" id="KW-0813">Transport</keyword>
<reference evidence="8 9" key="1">
    <citation type="journal article" date="2023" name="Arcadia Sci">
        <title>De novo assembly of a long-read Amblyomma americanum tick genome.</title>
        <authorList>
            <person name="Chou S."/>
            <person name="Poskanzer K.E."/>
            <person name="Rollins M."/>
            <person name="Thuy-Boun P.S."/>
        </authorList>
    </citation>
    <scope>NUCLEOTIDE SEQUENCE [LARGE SCALE GENOMIC DNA]</scope>
    <source>
        <strain evidence="8">F_SG_1</strain>
        <tissue evidence="8">Salivary glands</tissue>
    </source>
</reference>
<dbReference type="GO" id="GO:0020037">
    <property type="term" value="F:heme binding"/>
    <property type="evidence" value="ECO:0007669"/>
    <property type="project" value="InterPro"/>
</dbReference>
<feature type="domain" description="Globin" evidence="7">
    <location>
        <begin position="15"/>
        <end position="152"/>
    </location>
</feature>
<proteinExistence type="inferred from homology"/>
<gene>
    <name evidence="8" type="ORF">V5799_008944</name>
</gene>
<dbReference type="PANTHER" id="PTHR47217">
    <property type="entry name" value="GLOBIN-LIKE PROTEIN"/>
    <property type="match status" value="1"/>
</dbReference>
<dbReference type="InterPro" id="IPR012292">
    <property type="entry name" value="Globin/Proto"/>
</dbReference>
<keyword evidence="4" id="KW-0479">Metal-binding</keyword>
<comment type="caution">
    <text evidence="8">The sequence shown here is derived from an EMBL/GenBank/DDBJ whole genome shotgun (WGS) entry which is preliminary data.</text>
</comment>
<comment type="similarity">
    <text evidence="6">Belongs to the globin family.</text>
</comment>
<evidence type="ECO:0000256" key="3">
    <source>
        <dbReference type="ARBA" id="ARBA00022621"/>
    </source>
</evidence>
<dbReference type="InterPro" id="IPR044399">
    <property type="entry name" value="Mb-like_M"/>
</dbReference>
<dbReference type="CDD" id="cd01040">
    <property type="entry name" value="Mb-like"/>
    <property type="match status" value="1"/>
</dbReference>
<sequence length="152" mass="17164">MGNAGSNDPVDNRTGMSKHENKLVRDSWRRFCEKEPNFGLAFLMAMFSSHPEYLMLFPSFHNVSVHDLANNAKFRALASEVGRHMTAFIEALDDTQVLIELVRKNAINHLKFPGVQPHNFESFFSAAMQEMIAANKSAMTPATVSAWDKLFE</sequence>
<evidence type="ECO:0000256" key="5">
    <source>
        <dbReference type="ARBA" id="ARBA00023004"/>
    </source>
</evidence>
<dbReference type="Gene3D" id="1.10.490.10">
    <property type="entry name" value="Globins"/>
    <property type="match status" value="1"/>
</dbReference>
<evidence type="ECO:0000259" key="7">
    <source>
        <dbReference type="PROSITE" id="PS01033"/>
    </source>
</evidence>
<dbReference type="InterPro" id="IPR000971">
    <property type="entry name" value="Globin"/>
</dbReference>
<dbReference type="PROSITE" id="PS01033">
    <property type="entry name" value="GLOBIN"/>
    <property type="match status" value="1"/>
</dbReference>
<dbReference type="GO" id="GO:0046872">
    <property type="term" value="F:metal ion binding"/>
    <property type="evidence" value="ECO:0007669"/>
    <property type="project" value="UniProtKB-KW"/>
</dbReference>
<feature type="non-terminal residue" evidence="8">
    <location>
        <position position="152"/>
    </location>
</feature>
<keyword evidence="3 6" id="KW-0561">Oxygen transport</keyword>
<dbReference type="InterPro" id="IPR009050">
    <property type="entry name" value="Globin-like_sf"/>
</dbReference>
<protein>
    <recommendedName>
        <fullName evidence="7">Globin domain-containing protein</fullName>
    </recommendedName>
</protein>
<keyword evidence="2 6" id="KW-0349">Heme</keyword>
<dbReference type="AlphaFoldDB" id="A0AAQ4FD45"/>
<evidence type="ECO:0000256" key="1">
    <source>
        <dbReference type="ARBA" id="ARBA00022448"/>
    </source>
</evidence>
<organism evidence="8 9">
    <name type="scientific">Amblyomma americanum</name>
    <name type="common">Lone star tick</name>
    <dbReference type="NCBI Taxonomy" id="6943"/>
    <lineage>
        <taxon>Eukaryota</taxon>
        <taxon>Metazoa</taxon>
        <taxon>Ecdysozoa</taxon>
        <taxon>Arthropoda</taxon>
        <taxon>Chelicerata</taxon>
        <taxon>Arachnida</taxon>
        <taxon>Acari</taxon>
        <taxon>Parasitiformes</taxon>
        <taxon>Ixodida</taxon>
        <taxon>Ixodoidea</taxon>
        <taxon>Ixodidae</taxon>
        <taxon>Amblyomminae</taxon>
        <taxon>Amblyomma</taxon>
    </lineage>
</organism>
<evidence type="ECO:0000256" key="2">
    <source>
        <dbReference type="ARBA" id="ARBA00022617"/>
    </source>
</evidence>
<keyword evidence="9" id="KW-1185">Reference proteome</keyword>
<evidence type="ECO:0000313" key="8">
    <source>
        <dbReference type="EMBL" id="KAK8784691.1"/>
    </source>
</evidence>
<dbReference type="SUPFAM" id="SSF46458">
    <property type="entry name" value="Globin-like"/>
    <property type="match status" value="1"/>
</dbReference>
<evidence type="ECO:0000313" key="9">
    <source>
        <dbReference type="Proteomes" id="UP001321473"/>
    </source>
</evidence>
<dbReference type="GO" id="GO:0019825">
    <property type="term" value="F:oxygen binding"/>
    <property type="evidence" value="ECO:0007669"/>
    <property type="project" value="InterPro"/>
</dbReference>
<dbReference type="Proteomes" id="UP001321473">
    <property type="component" value="Unassembled WGS sequence"/>
</dbReference>
<dbReference type="GO" id="GO:0005344">
    <property type="term" value="F:oxygen carrier activity"/>
    <property type="evidence" value="ECO:0007669"/>
    <property type="project" value="UniProtKB-KW"/>
</dbReference>
<dbReference type="PANTHER" id="PTHR47217:SF1">
    <property type="entry name" value="GLOBIN-LIKE PROTEIN"/>
    <property type="match status" value="1"/>
</dbReference>